<dbReference type="GO" id="GO:0000155">
    <property type="term" value="F:phosphorelay sensor kinase activity"/>
    <property type="evidence" value="ECO:0007669"/>
    <property type="project" value="InterPro"/>
</dbReference>
<dbReference type="InterPro" id="IPR019734">
    <property type="entry name" value="TPR_rpt"/>
</dbReference>
<gene>
    <name evidence="4" type="ORF">BFP71_05970</name>
</gene>
<dbReference type="InterPro" id="IPR036890">
    <property type="entry name" value="HATPase_C_sf"/>
</dbReference>
<dbReference type="SMART" id="SM00028">
    <property type="entry name" value="TPR"/>
    <property type="match status" value="7"/>
</dbReference>
<keyword evidence="1" id="KW-0472">Membrane</keyword>
<name>A0A1E5T770_9BACT</name>
<dbReference type="InterPro" id="IPR050640">
    <property type="entry name" value="Bact_2-comp_sensor_kinase"/>
</dbReference>
<dbReference type="GO" id="GO:0016020">
    <property type="term" value="C:membrane"/>
    <property type="evidence" value="ECO:0007669"/>
    <property type="project" value="InterPro"/>
</dbReference>
<dbReference type="Pfam" id="PF06580">
    <property type="entry name" value="His_kinase"/>
    <property type="match status" value="1"/>
</dbReference>
<dbReference type="OrthoDB" id="6190788at2"/>
<proteinExistence type="predicted"/>
<evidence type="ECO:0000259" key="3">
    <source>
        <dbReference type="Pfam" id="PF06580"/>
    </source>
</evidence>
<reference evidence="4 5" key="1">
    <citation type="submission" date="2016-08" db="EMBL/GenBank/DDBJ databases">
        <title>Draft genome of Fabibacter sp. strain SK-8.</title>
        <authorList>
            <person name="Wong S.-K."/>
            <person name="Hamasaki K."/>
            <person name="Yoshizawa S."/>
        </authorList>
    </citation>
    <scope>NUCLEOTIDE SEQUENCE [LARGE SCALE GENOMIC DNA]</scope>
    <source>
        <strain evidence="4 5">SK-8</strain>
    </source>
</reference>
<dbReference type="InterPro" id="IPR010559">
    <property type="entry name" value="Sig_transdc_His_kin_internal"/>
</dbReference>
<comment type="caution">
    <text evidence="4">The sequence shown here is derived from an EMBL/GenBank/DDBJ whole genome shotgun (WGS) entry which is preliminary data.</text>
</comment>
<protein>
    <recommendedName>
        <fullName evidence="3">Signal transduction histidine kinase internal region domain-containing protein</fullName>
    </recommendedName>
</protein>
<feature type="transmembrane region" description="Helical" evidence="1">
    <location>
        <begin position="478"/>
        <end position="497"/>
    </location>
</feature>
<dbReference type="RefSeq" id="WP_069834510.1">
    <property type="nucleotide sequence ID" value="NZ_MDGQ01000003.1"/>
</dbReference>
<feature type="chain" id="PRO_5009186086" description="Signal transduction histidine kinase internal region domain-containing protein" evidence="2">
    <location>
        <begin position="22"/>
        <end position="712"/>
    </location>
</feature>
<feature type="signal peptide" evidence="2">
    <location>
        <begin position="1"/>
        <end position="21"/>
    </location>
</feature>
<dbReference type="STRING" id="1563681.BFP71_05970"/>
<keyword evidence="1" id="KW-1133">Transmembrane helix</keyword>
<dbReference type="Proteomes" id="UP000095552">
    <property type="component" value="Unassembled WGS sequence"/>
</dbReference>
<organism evidence="4 5">
    <name type="scientific">Roseivirga misakiensis</name>
    <dbReference type="NCBI Taxonomy" id="1563681"/>
    <lineage>
        <taxon>Bacteria</taxon>
        <taxon>Pseudomonadati</taxon>
        <taxon>Bacteroidota</taxon>
        <taxon>Cytophagia</taxon>
        <taxon>Cytophagales</taxon>
        <taxon>Roseivirgaceae</taxon>
        <taxon>Roseivirga</taxon>
    </lineage>
</organism>
<accession>A0A1E5T770</accession>
<dbReference type="AlphaFoldDB" id="A0A1E5T770"/>
<evidence type="ECO:0000256" key="1">
    <source>
        <dbReference type="SAM" id="Phobius"/>
    </source>
</evidence>
<keyword evidence="1" id="KW-0812">Transmembrane</keyword>
<evidence type="ECO:0000313" key="5">
    <source>
        <dbReference type="Proteomes" id="UP000095552"/>
    </source>
</evidence>
<dbReference type="SUPFAM" id="SSF48452">
    <property type="entry name" value="TPR-like"/>
    <property type="match status" value="3"/>
</dbReference>
<evidence type="ECO:0000256" key="2">
    <source>
        <dbReference type="SAM" id="SignalP"/>
    </source>
</evidence>
<sequence length="712" mass="81367">MARFVCLFVLLALTNSIYAQLQVIDSLKNEAAKSSSDVELADLYNLIAASYTPLDIDSSAVYNEMAIRKSLKENYLEGLAMAYHQKSNINYAYRRYDSAIYWIDSSLKTWNQLGNKPKELSALVNLAILNNLKGNKEEALAIYKRGLQESLQFGELRNVIIFRVNIGSYFHKMNEFDSAMYQYEKARQDAESSNDKVWLMRIISNIGHVHWKRSEFVSALENYRETSNMAKDIDPYMMDQSLGWIAMVFTKIGDHIAALEYFDQVSNNHLKYKRWQDAGYVIRNMASAYLLLEDYDNAIDKSLRSIELLAPNDLSVSYGILVNSYINKDSLGMASKYVDLMYSEAIKHSNLESKAEAKSKMAEIALIKGSFKRAKELLTEALDIPVYLPIIKLENIHTNLANAYASLGDSEKAFVHIVKASAYKDSLQNEEKTNALTRSAVEFETERKEQALIKVQQESKIKSLELDKREVQIARTNFSIVVGVILLAALGLIVILLNSRKQLKLKTEAVLSQQKSLRLQMNPHFIFNALASIQEYMNEESIDKANNYLIKFGRLMRRTLENSRTEFIPLETEIESIEDYLELQSLHHNMGFDYEVKHDFEESLEDYQIPPMFVQPFVENAIEHGLSTKYGGGVTVTFSSLGEEVKVTINDTGNPEQNNRYAMKEGYKSLSNKIIEERIYNLNRLENTNARLDITSEESGTIVTLFLPIRPH</sequence>
<evidence type="ECO:0000313" key="4">
    <source>
        <dbReference type="EMBL" id="OEK07198.1"/>
    </source>
</evidence>
<dbReference type="EMBL" id="MDGQ01000003">
    <property type="protein sequence ID" value="OEK07198.1"/>
    <property type="molecule type" value="Genomic_DNA"/>
</dbReference>
<dbReference type="SUPFAM" id="SSF55874">
    <property type="entry name" value="ATPase domain of HSP90 chaperone/DNA topoisomerase II/histidine kinase"/>
    <property type="match status" value="1"/>
</dbReference>
<dbReference type="Gene3D" id="1.25.40.10">
    <property type="entry name" value="Tetratricopeptide repeat domain"/>
    <property type="match status" value="3"/>
</dbReference>
<dbReference type="PANTHER" id="PTHR34220">
    <property type="entry name" value="SENSOR HISTIDINE KINASE YPDA"/>
    <property type="match status" value="1"/>
</dbReference>
<keyword evidence="2" id="KW-0732">Signal</keyword>
<dbReference type="InterPro" id="IPR011990">
    <property type="entry name" value="TPR-like_helical_dom_sf"/>
</dbReference>
<keyword evidence="5" id="KW-1185">Reference proteome</keyword>
<dbReference type="PANTHER" id="PTHR34220:SF7">
    <property type="entry name" value="SENSOR HISTIDINE KINASE YPDA"/>
    <property type="match status" value="1"/>
</dbReference>
<dbReference type="Gene3D" id="3.30.565.10">
    <property type="entry name" value="Histidine kinase-like ATPase, C-terminal domain"/>
    <property type="match status" value="1"/>
</dbReference>
<feature type="domain" description="Signal transduction histidine kinase internal region" evidence="3">
    <location>
        <begin position="513"/>
        <end position="588"/>
    </location>
</feature>